<organism evidence="2 3">
    <name type="scientific">Ameca splendens</name>
    <dbReference type="NCBI Taxonomy" id="208324"/>
    <lineage>
        <taxon>Eukaryota</taxon>
        <taxon>Metazoa</taxon>
        <taxon>Chordata</taxon>
        <taxon>Craniata</taxon>
        <taxon>Vertebrata</taxon>
        <taxon>Euteleostomi</taxon>
        <taxon>Actinopterygii</taxon>
        <taxon>Neopterygii</taxon>
        <taxon>Teleostei</taxon>
        <taxon>Neoteleostei</taxon>
        <taxon>Acanthomorphata</taxon>
        <taxon>Ovalentaria</taxon>
        <taxon>Atherinomorphae</taxon>
        <taxon>Cyprinodontiformes</taxon>
        <taxon>Goodeidae</taxon>
        <taxon>Ameca</taxon>
    </lineage>
</organism>
<name>A0ABV0Z5Z6_9TELE</name>
<dbReference type="Proteomes" id="UP001469553">
    <property type="component" value="Unassembled WGS sequence"/>
</dbReference>
<accession>A0ABV0Z5Z6</accession>
<evidence type="ECO:0000313" key="3">
    <source>
        <dbReference type="Proteomes" id="UP001469553"/>
    </source>
</evidence>
<evidence type="ECO:0000313" key="2">
    <source>
        <dbReference type="EMBL" id="MEQ2301633.1"/>
    </source>
</evidence>
<protein>
    <submittedName>
        <fullName evidence="2">Uncharacterized protein</fullName>
    </submittedName>
</protein>
<comment type="caution">
    <text evidence="2">The sequence shown here is derived from an EMBL/GenBank/DDBJ whole genome shotgun (WGS) entry which is preliminary data.</text>
</comment>
<gene>
    <name evidence="2" type="ORF">AMECASPLE_038106</name>
</gene>
<feature type="region of interest" description="Disordered" evidence="1">
    <location>
        <begin position="40"/>
        <end position="59"/>
    </location>
</feature>
<proteinExistence type="predicted"/>
<feature type="region of interest" description="Disordered" evidence="1">
    <location>
        <begin position="1"/>
        <end position="31"/>
    </location>
</feature>
<sequence>MAQDTLEGLCPSTGLGMPWTPPGEAGGGVWGEGHLGVSAEFAAPVPDKRKTTSTSTSKTPERILKSFNMLTGLSDHSVIMVKKINKRLWSLAATETNGIP</sequence>
<keyword evidence="3" id="KW-1185">Reference proteome</keyword>
<dbReference type="EMBL" id="JAHRIP010053838">
    <property type="protein sequence ID" value="MEQ2301633.1"/>
    <property type="molecule type" value="Genomic_DNA"/>
</dbReference>
<evidence type="ECO:0000256" key="1">
    <source>
        <dbReference type="SAM" id="MobiDB-lite"/>
    </source>
</evidence>
<reference evidence="2 3" key="1">
    <citation type="submission" date="2021-06" db="EMBL/GenBank/DDBJ databases">
        <authorList>
            <person name="Palmer J.M."/>
        </authorList>
    </citation>
    <scope>NUCLEOTIDE SEQUENCE [LARGE SCALE GENOMIC DNA]</scope>
    <source>
        <strain evidence="2 3">AS_MEX2019</strain>
        <tissue evidence="2">Muscle</tissue>
    </source>
</reference>